<accession>A0A3M8EY46</accession>
<protein>
    <submittedName>
        <fullName evidence="4">Carbohydrate-binding protein</fullName>
    </submittedName>
</protein>
<dbReference type="InterPro" id="IPR005084">
    <property type="entry name" value="CBM6"/>
</dbReference>
<feature type="compositionally biased region" description="Gly residues" evidence="1">
    <location>
        <begin position="120"/>
        <end position="129"/>
    </location>
</feature>
<evidence type="ECO:0000259" key="3">
    <source>
        <dbReference type="PROSITE" id="PS51175"/>
    </source>
</evidence>
<dbReference type="RefSeq" id="WP_043462906.1">
    <property type="nucleotide sequence ID" value="NZ_CP134822.1"/>
</dbReference>
<gene>
    <name evidence="4" type="ORF">SFRA_012455</name>
</gene>
<sequence length="341" mass="35179">MTAGNNGAGTPENDDPFAYLYRSEGGDGGGNGAADGGTAQYGRPAAQPGVPRTSYNQVHRVGERQYGGQQAAQRPGYGPGAAPADQPTAAYAQSPHTSYAAPETLPGGAPPRRAAPAGHGSRGVRGGGGRGPNSQGLLIGAIAVVAVVVIGIVIAMLTNGDGDEGKKEAGSSESLPADGGQDQPADEDKGKDEGEKKTKPFSSDKFDAVGMKTAGGATVANDVEGARSKSGAYIAGMNQPGATATWRIDVPKAGKYTFYIGYGVPGKDTKATLLVNGKDREQELKNWANAKEGEWDKGWTTTYSYVNLTKGTNTLDLTCGEGQGCEFNLDWVQLKEGHIKE</sequence>
<comment type="caution">
    <text evidence="4">The sequence shown here is derived from an EMBL/GenBank/DDBJ whole genome shotgun (WGS) entry which is preliminary data.</text>
</comment>
<feature type="transmembrane region" description="Helical" evidence="2">
    <location>
        <begin position="137"/>
        <end position="157"/>
    </location>
</feature>
<evidence type="ECO:0000313" key="5">
    <source>
        <dbReference type="Proteomes" id="UP000028058"/>
    </source>
</evidence>
<dbReference type="Proteomes" id="UP000028058">
    <property type="component" value="Unassembled WGS sequence"/>
</dbReference>
<dbReference type="SUPFAM" id="SSF49785">
    <property type="entry name" value="Galactose-binding domain-like"/>
    <property type="match status" value="1"/>
</dbReference>
<keyword evidence="2" id="KW-1133">Transmembrane helix</keyword>
<feature type="compositionally biased region" description="Low complexity" evidence="1">
    <location>
        <begin position="80"/>
        <end position="92"/>
    </location>
</feature>
<feature type="compositionally biased region" description="Basic and acidic residues" evidence="1">
    <location>
        <begin position="186"/>
        <end position="207"/>
    </location>
</feature>
<evidence type="ECO:0000313" key="4">
    <source>
        <dbReference type="EMBL" id="RKM95847.1"/>
    </source>
</evidence>
<dbReference type="GO" id="GO:0030246">
    <property type="term" value="F:carbohydrate binding"/>
    <property type="evidence" value="ECO:0007669"/>
    <property type="project" value="InterPro"/>
</dbReference>
<organism evidence="4 5">
    <name type="scientific">Streptomyces xinghaiensis</name>
    <dbReference type="NCBI Taxonomy" id="1038928"/>
    <lineage>
        <taxon>Bacteria</taxon>
        <taxon>Bacillati</taxon>
        <taxon>Actinomycetota</taxon>
        <taxon>Actinomycetes</taxon>
        <taxon>Kitasatosporales</taxon>
        <taxon>Streptomycetaceae</taxon>
        <taxon>Streptomyces</taxon>
    </lineage>
</organism>
<keyword evidence="2" id="KW-0812">Transmembrane</keyword>
<feature type="compositionally biased region" description="Low complexity" evidence="1">
    <location>
        <begin position="106"/>
        <end position="119"/>
    </location>
</feature>
<evidence type="ECO:0000256" key="1">
    <source>
        <dbReference type="SAM" id="MobiDB-lite"/>
    </source>
</evidence>
<proteinExistence type="predicted"/>
<feature type="compositionally biased region" description="Gly residues" evidence="1">
    <location>
        <begin position="26"/>
        <end position="35"/>
    </location>
</feature>
<name>A0A3M8EY46_9ACTN</name>
<dbReference type="Pfam" id="PF03422">
    <property type="entry name" value="CBM_6"/>
    <property type="match status" value="1"/>
</dbReference>
<feature type="region of interest" description="Disordered" evidence="1">
    <location>
        <begin position="160"/>
        <end position="207"/>
    </location>
</feature>
<keyword evidence="2" id="KW-0472">Membrane</keyword>
<dbReference type="AlphaFoldDB" id="A0A3M8EY46"/>
<feature type="domain" description="CBM6" evidence="3">
    <location>
        <begin position="204"/>
        <end position="335"/>
    </location>
</feature>
<dbReference type="OrthoDB" id="190883at2"/>
<dbReference type="PROSITE" id="PS51175">
    <property type="entry name" value="CBM6"/>
    <property type="match status" value="1"/>
</dbReference>
<dbReference type="EMBL" id="JNAD02000005">
    <property type="protein sequence ID" value="RKM95847.1"/>
    <property type="molecule type" value="Genomic_DNA"/>
</dbReference>
<feature type="region of interest" description="Disordered" evidence="1">
    <location>
        <begin position="1"/>
        <end position="129"/>
    </location>
</feature>
<keyword evidence="5" id="KW-1185">Reference proteome</keyword>
<dbReference type="InterPro" id="IPR008979">
    <property type="entry name" value="Galactose-bd-like_sf"/>
</dbReference>
<evidence type="ECO:0000256" key="2">
    <source>
        <dbReference type="SAM" id="Phobius"/>
    </source>
</evidence>
<dbReference type="Gene3D" id="2.60.120.260">
    <property type="entry name" value="Galactose-binding domain-like"/>
    <property type="match status" value="1"/>
</dbReference>
<reference evidence="4 5" key="1">
    <citation type="journal article" date="2014" name="Genome Announc.">
        <title>Draft Genome Sequence of Streptomyces fradiae ATCC 19609, a Strain Highly Sensitive to Antibiotics.</title>
        <authorList>
            <person name="Bekker O.B."/>
            <person name="Klimina K.M."/>
            <person name="Vatlin A.A."/>
            <person name="Zakharevich N.V."/>
            <person name="Kasianov A.S."/>
            <person name="Danilenko V.N."/>
        </authorList>
    </citation>
    <scope>NUCLEOTIDE SEQUENCE [LARGE SCALE GENOMIC DNA]</scope>
    <source>
        <strain evidence="4 5">ATCC 19609</strain>
    </source>
</reference>